<evidence type="ECO:0000313" key="2">
    <source>
        <dbReference type="EMBL" id="MDG0816575.1"/>
    </source>
</evidence>
<dbReference type="EMBL" id="JANRMI010000002">
    <property type="protein sequence ID" value="MDG0816575.1"/>
    <property type="molecule type" value="Genomic_DNA"/>
</dbReference>
<reference evidence="2" key="1">
    <citation type="submission" date="2022-08" db="EMBL/GenBank/DDBJ databases">
        <title>Novel Bdellovibrio Species Isolated from Svalbard: Designation Bdellovibrio svalbardensis.</title>
        <authorList>
            <person name="Mitchell R.J."/>
            <person name="Choi S.Y."/>
        </authorList>
    </citation>
    <scope>NUCLEOTIDE SEQUENCE</scope>
    <source>
        <strain evidence="2">PAP01</strain>
    </source>
</reference>
<feature type="region of interest" description="Disordered" evidence="1">
    <location>
        <begin position="180"/>
        <end position="205"/>
    </location>
</feature>
<proteinExistence type="predicted"/>
<evidence type="ECO:0000256" key="1">
    <source>
        <dbReference type="SAM" id="MobiDB-lite"/>
    </source>
</evidence>
<accession>A0ABT6DK50</accession>
<protein>
    <recommendedName>
        <fullName evidence="4">SGNH/GDSL hydrolase family protein</fullName>
    </recommendedName>
</protein>
<dbReference type="Proteomes" id="UP001152321">
    <property type="component" value="Unassembled WGS sequence"/>
</dbReference>
<dbReference type="SUPFAM" id="SSF52266">
    <property type="entry name" value="SGNH hydrolase"/>
    <property type="match status" value="1"/>
</dbReference>
<sequence>MNSKKTLLLGASAIIVFVGLIAGFNYSVDPLCYYCKEIDVNKSSVNRYYQVAQMIVKNPDAEQVLLGSSRGETTSPLWIQSVSGLKTLNLSASGAEVITKKAFLNLALEKTKLKKVIWYADYFELITSNADAKIKNTQVLRKYAADMIANEGFAVKLQEIQKLIDHNTTEASFAALKHSPASSLGQGEGSQVDYSACDQPDFKGKETPESLKNEIDLLYQAYVNGSIKPPQNTEALKRFEATIKDLQARNIAVLIVIPPYHPVFMKRLETEYPGIYEAHIKWIQNIQKLQGPGIEVKNYFNGIPEDNGSPSYWNDGVHFTCKSVIQMLRKTLVGGV</sequence>
<evidence type="ECO:0000313" key="3">
    <source>
        <dbReference type="Proteomes" id="UP001152321"/>
    </source>
</evidence>
<evidence type="ECO:0008006" key="4">
    <source>
        <dbReference type="Google" id="ProtNLM"/>
    </source>
</evidence>
<dbReference type="RefSeq" id="WP_277578053.1">
    <property type="nucleotide sequence ID" value="NZ_JANRMI010000002.1"/>
</dbReference>
<name>A0ABT6DK50_9BACT</name>
<comment type="caution">
    <text evidence="2">The sequence shown here is derived from an EMBL/GenBank/DDBJ whole genome shotgun (WGS) entry which is preliminary data.</text>
</comment>
<gene>
    <name evidence="2" type="ORF">NWE73_09385</name>
</gene>
<organism evidence="2 3">
    <name type="scientific">Bdellovibrio svalbardensis</name>
    <dbReference type="NCBI Taxonomy" id="2972972"/>
    <lineage>
        <taxon>Bacteria</taxon>
        <taxon>Pseudomonadati</taxon>
        <taxon>Bdellovibrionota</taxon>
        <taxon>Bdellovibrionia</taxon>
        <taxon>Bdellovibrionales</taxon>
        <taxon>Pseudobdellovibrionaceae</taxon>
        <taxon>Bdellovibrio</taxon>
    </lineage>
</organism>
<keyword evidence="3" id="KW-1185">Reference proteome</keyword>